<gene>
    <name evidence="10" type="ORF">GYA55_03295</name>
</gene>
<dbReference type="InterPro" id="IPR050297">
    <property type="entry name" value="LipidA_mod_glycosyltrf_83"/>
</dbReference>
<feature type="transmembrane region" description="Helical" evidence="8">
    <location>
        <begin position="308"/>
        <end position="324"/>
    </location>
</feature>
<evidence type="ECO:0000256" key="5">
    <source>
        <dbReference type="ARBA" id="ARBA00022692"/>
    </source>
</evidence>
<evidence type="ECO:0000256" key="6">
    <source>
        <dbReference type="ARBA" id="ARBA00022989"/>
    </source>
</evidence>
<dbReference type="GO" id="GO:0016763">
    <property type="term" value="F:pentosyltransferase activity"/>
    <property type="evidence" value="ECO:0007669"/>
    <property type="project" value="TreeGrafter"/>
</dbReference>
<dbReference type="GO" id="GO:0010041">
    <property type="term" value="P:response to iron(III) ion"/>
    <property type="evidence" value="ECO:0007669"/>
    <property type="project" value="TreeGrafter"/>
</dbReference>
<keyword evidence="4 10" id="KW-0808">Transferase</keyword>
<comment type="subcellular location">
    <subcellularLocation>
        <location evidence="1">Cell membrane</location>
        <topology evidence="1">Multi-pass membrane protein</topology>
    </subcellularLocation>
</comment>
<feature type="domain" description="Glycosyltransferase RgtA/B/C/D-like" evidence="9">
    <location>
        <begin position="67"/>
        <end position="226"/>
    </location>
</feature>
<evidence type="ECO:0000256" key="8">
    <source>
        <dbReference type="SAM" id="Phobius"/>
    </source>
</evidence>
<evidence type="ECO:0000313" key="11">
    <source>
        <dbReference type="Proteomes" id="UP000524246"/>
    </source>
</evidence>
<dbReference type="GO" id="GO:0009103">
    <property type="term" value="P:lipopolysaccharide biosynthetic process"/>
    <property type="evidence" value="ECO:0007669"/>
    <property type="project" value="UniProtKB-ARBA"/>
</dbReference>
<keyword evidence="2" id="KW-1003">Cell membrane</keyword>
<feature type="transmembrane region" description="Helical" evidence="8">
    <location>
        <begin position="209"/>
        <end position="229"/>
    </location>
</feature>
<feature type="transmembrane region" description="Helical" evidence="8">
    <location>
        <begin position="421"/>
        <end position="441"/>
    </location>
</feature>
<dbReference type="GO" id="GO:0005886">
    <property type="term" value="C:plasma membrane"/>
    <property type="evidence" value="ECO:0007669"/>
    <property type="project" value="UniProtKB-SubCell"/>
</dbReference>
<evidence type="ECO:0000256" key="3">
    <source>
        <dbReference type="ARBA" id="ARBA00022676"/>
    </source>
</evidence>
<evidence type="ECO:0000256" key="4">
    <source>
        <dbReference type="ARBA" id="ARBA00022679"/>
    </source>
</evidence>
<name>A0A7X9IJJ0_9DELT</name>
<evidence type="ECO:0000256" key="2">
    <source>
        <dbReference type="ARBA" id="ARBA00022475"/>
    </source>
</evidence>
<accession>A0A7X9IJJ0</accession>
<keyword evidence="6 8" id="KW-1133">Transmembrane helix</keyword>
<feature type="transmembrane region" description="Helical" evidence="8">
    <location>
        <begin position="91"/>
        <end position="108"/>
    </location>
</feature>
<dbReference type="Pfam" id="PF13231">
    <property type="entry name" value="PMT_2"/>
    <property type="match status" value="1"/>
</dbReference>
<feature type="transmembrane region" description="Helical" evidence="8">
    <location>
        <begin position="369"/>
        <end position="385"/>
    </location>
</feature>
<dbReference type="PANTHER" id="PTHR33908">
    <property type="entry name" value="MANNOSYLTRANSFERASE YKCB-RELATED"/>
    <property type="match status" value="1"/>
</dbReference>
<evidence type="ECO:0000259" key="9">
    <source>
        <dbReference type="Pfam" id="PF13231"/>
    </source>
</evidence>
<feature type="transmembrane region" description="Helical" evidence="8">
    <location>
        <begin position="330"/>
        <end position="348"/>
    </location>
</feature>
<protein>
    <submittedName>
        <fullName evidence="10">Glycosyltransferase family 39 protein</fullName>
    </submittedName>
</protein>
<evidence type="ECO:0000256" key="7">
    <source>
        <dbReference type="ARBA" id="ARBA00023136"/>
    </source>
</evidence>
<dbReference type="Proteomes" id="UP000524246">
    <property type="component" value="Unassembled WGS sequence"/>
</dbReference>
<feature type="transmembrane region" description="Helical" evidence="8">
    <location>
        <begin position="391"/>
        <end position="409"/>
    </location>
</feature>
<dbReference type="EMBL" id="JAAZON010000127">
    <property type="protein sequence ID" value="NMC62172.1"/>
    <property type="molecule type" value="Genomic_DNA"/>
</dbReference>
<keyword evidence="7 8" id="KW-0472">Membrane</keyword>
<comment type="caution">
    <text evidence="10">The sequence shown here is derived from an EMBL/GenBank/DDBJ whole genome shotgun (WGS) entry which is preliminary data.</text>
</comment>
<evidence type="ECO:0000256" key="1">
    <source>
        <dbReference type="ARBA" id="ARBA00004651"/>
    </source>
</evidence>
<feature type="transmembrane region" description="Helical" evidence="8">
    <location>
        <begin position="268"/>
        <end position="287"/>
    </location>
</feature>
<sequence>MKHRPLFFSFLILVSAVLIRGLLLEYSDLLDPTESRYASVSQEMVLSGDWTTPRLPMSEGIMPYMGKPPLHFWLTAGAYSLFGVDEWTARLPSWLASIAILLVVWSFGQRFYSKEVGVASALMAFSSGMLFFLAGASVVDVTLTALVTASTYSLYLLIRSNGAQWKLGYLSSFLMALAFLTKGPIAIVLVWLPILLWSLILKDFQWRKSIPWFSCFLVFLVFTTPWFVLNEIRNPGSILYFFWNENIARYLFKEYGDKYGSGHVHTYGFSWLILIAAFMPWSIVTAWTIYRNGWRRVINLLKTDRNSLFALMWGTSGAAFFTFVRQLHGMYVLPCIPGMALFCAVLFFENKENLPLHIFERLKSRNLQLVIFVISVVLIVAGVWLGFSSFALILGVALTAVGIMFLGKINEINTKMAAVQVLSVTSFLMYLLVIICLGPYIDERRSAGELLNDIADAAVLQKRVPQVGVMTKNSFSLFWTSKAWESELSRELHVRYVEAEQIPKNIGHVILRAKDASMLPELERKGFAFAKQQGDWKLYSRKNNNRSHLYPS</sequence>
<organism evidence="10 11">
    <name type="scientific">SAR324 cluster bacterium</name>
    <dbReference type="NCBI Taxonomy" id="2024889"/>
    <lineage>
        <taxon>Bacteria</taxon>
        <taxon>Deltaproteobacteria</taxon>
        <taxon>SAR324 cluster</taxon>
    </lineage>
</organism>
<evidence type="ECO:0000313" key="10">
    <source>
        <dbReference type="EMBL" id="NMC62172.1"/>
    </source>
</evidence>
<dbReference type="InterPro" id="IPR038731">
    <property type="entry name" value="RgtA/B/C-like"/>
</dbReference>
<keyword evidence="5 8" id="KW-0812">Transmembrane</keyword>
<dbReference type="AlphaFoldDB" id="A0A7X9IJJ0"/>
<feature type="transmembrane region" description="Helical" evidence="8">
    <location>
        <begin position="170"/>
        <end position="197"/>
    </location>
</feature>
<reference evidence="10 11" key="1">
    <citation type="journal article" date="2020" name="Biotechnol. Biofuels">
        <title>New insights from the biogas microbiome by comprehensive genome-resolved metagenomics of nearly 1600 species originating from multiple anaerobic digesters.</title>
        <authorList>
            <person name="Campanaro S."/>
            <person name="Treu L."/>
            <person name="Rodriguez-R L.M."/>
            <person name="Kovalovszki A."/>
            <person name="Ziels R.M."/>
            <person name="Maus I."/>
            <person name="Zhu X."/>
            <person name="Kougias P.G."/>
            <person name="Basile A."/>
            <person name="Luo G."/>
            <person name="Schluter A."/>
            <person name="Konstantinidis K.T."/>
            <person name="Angelidaki I."/>
        </authorList>
    </citation>
    <scope>NUCLEOTIDE SEQUENCE [LARGE SCALE GENOMIC DNA]</scope>
    <source>
        <strain evidence="10">AS27yjCOA_65</strain>
    </source>
</reference>
<dbReference type="PANTHER" id="PTHR33908:SF3">
    <property type="entry name" value="UNDECAPRENYL PHOSPHATE-ALPHA-4-AMINO-4-DEOXY-L-ARABINOSE ARABINOSYL TRANSFERASE"/>
    <property type="match status" value="1"/>
</dbReference>
<proteinExistence type="predicted"/>
<keyword evidence="3" id="KW-0328">Glycosyltransferase</keyword>